<sequence length="63" mass="6986">MIEIAEVVEQLPDDGRVLVTCKNGVICSVRDVHEDEHLASLNALFELAKMAGYTIIKNDCIEL</sequence>
<accession>A0ABX3U8Q0</accession>
<evidence type="ECO:0008006" key="3">
    <source>
        <dbReference type="Google" id="ProtNLM"/>
    </source>
</evidence>
<evidence type="ECO:0000313" key="2">
    <source>
        <dbReference type="Proteomes" id="UP000192521"/>
    </source>
</evidence>
<proteinExistence type="predicted"/>
<protein>
    <recommendedName>
        <fullName evidence="3">Phage protein</fullName>
    </recommendedName>
</protein>
<dbReference type="EMBL" id="MWPR01000058">
    <property type="protein sequence ID" value="ORJ47819.1"/>
    <property type="molecule type" value="Genomic_DNA"/>
</dbReference>
<dbReference type="Proteomes" id="UP000192521">
    <property type="component" value="Unassembled WGS sequence"/>
</dbReference>
<gene>
    <name evidence="1" type="ORF">B2M27_24010</name>
</gene>
<dbReference type="RefSeq" id="WP_085007538.1">
    <property type="nucleotide sequence ID" value="NZ_MWPR01000058.1"/>
</dbReference>
<reference evidence="1 2" key="1">
    <citation type="submission" date="2017-02" db="EMBL/GenBank/DDBJ databases">
        <title>Draft genome sequence of a Kluyvera intermedia isolate from a patient with a pancreatic abscess.</title>
        <authorList>
            <person name="Thele R."/>
        </authorList>
    </citation>
    <scope>NUCLEOTIDE SEQUENCE [LARGE SCALE GENOMIC DNA]</scope>
    <source>
        <strain evidence="1 2">FOSA7093</strain>
    </source>
</reference>
<comment type="caution">
    <text evidence="1">The sequence shown here is derived from an EMBL/GenBank/DDBJ whole genome shotgun (WGS) entry which is preliminary data.</text>
</comment>
<organism evidence="1 2">
    <name type="scientific">Kluyvera intermedia</name>
    <name type="common">Enterobacter intermedius</name>
    <dbReference type="NCBI Taxonomy" id="61648"/>
    <lineage>
        <taxon>Bacteria</taxon>
        <taxon>Pseudomonadati</taxon>
        <taxon>Pseudomonadota</taxon>
        <taxon>Gammaproteobacteria</taxon>
        <taxon>Enterobacterales</taxon>
        <taxon>Enterobacteriaceae</taxon>
        <taxon>Kluyvera</taxon>
    </lineage>
</organism>
<keyword evidence="2" id="KW-1185">Reference proteome</keyword>
<name>A0ABX3U8Q0_KLUIN</name>
<evidence type="ECO:0000313" key="1">
    <source>
        <dbReference type="EMBL" id="ORJ47819.1"/>
    </source>
</evidence>